<dbReference type="Gene3D" id="1.10.443.10">
    <property type="entry name" value="Intergrase catalytic core"/>
    <property type="match status" value="1"/>
</dbReference>
<protein>
    <recommendedName>
        <fullName evidence="5">Tyr recombinase domain-containing protein</fullName>
    </recommendedName>
</protein>
<evidence type="ECO:0000256" key="3">
    <source>
        <dbReference type="ARBA" id="ARBA00023125"/>
    </source>
</evidence>
<dbReference type="InterPro" id="IPR010998">
    <property type="entry name" value="Integrase_recombinase_N"/>
</dbReference>
<dbReference type="PANTHER" id="PTHR30629:SF2">
    <property type="entry name" value="PROPHAGE INTEGRASE INTS-RELATED"/>
    <property type="match status" value="1"/>
</dbReference>
<evidence type="ECO:0000313" key="6">
    <source>
        <dbReference type="EMBL" id="GAA3871582.1"/>
    </source>
</evidence>
<dbReference type="InterPro" id="IPR050808">
    <property type="entry name" value="Phage_Integrase"/>
</dbReference>
<keyword evidence="7" id="KW-1185">Reference proteome</keyword>
<organism evidence="6 7">
    <name type="scientific">Celeribacter arenosi</name>
    <dbReference type="NCBI Taxonomy" id="792649"/>
    <lineage>
        <taxon>Bacteria</taxon>
        <taxon>Pseudomonadati</taxon>
        <taxon>Pseudomonadota</taxon>
        <taxon>Alphaproteobacteria</taxon>
        <taxon>Rhodobacterales</taxon>
        <taxon>Roseobacteraceae</taxon>
        <taxon>Celeribacter</taxon>
    </lineage>
</organism>
<dbReference type="EMBL" id="BAABDF010000007">
    <property type="protein sequence ID" value="GAA3871582.1"/>
    <property type="molecule type" value="Genomic_DNA"/>
</dbReference>
<dbReference type="PANTHER" id="PTHR30629">
    <property type="entry name" value="PROPHAGE INTEGRASE"/>
    <property type="match status" value="1"/>
</dbReference>
<sequence>MGTLRMVVVMKLKYIDELAGGRKRFRRRYPKDVAQELGASVFQVAMKAREGADLFTEHAKLLSEYEKIVAKARRKAAGEGHLSPLEQWRERVKEAEEIVAGVSGVRDEDEAREVVAENLKQRGADPVLYRAVVNPEAQEPAVTMLDAKKMYRTERMGGAEGRNQKNRLERVCRRIEASLGPLDRLALVDLKREHARKLRDDMLATKKNDGSPLSPSSVKRELNMVRAMVSLAIKEHDLQGQAHNPFEGLDVAQKNSAPKTEWELRDPLPSNIILAMREKMAQATRVPELGLIWRLLEGTGCRGSEIVGLRTLDVELEGPYPHLRVAWHEERRVKNKVSIRSVPLVGDALEAAKAAMQRANGDQMLFPRYAYEGGADAVSQALMRHLRKFTSNRRHVVYSLRHNMKDYLVSAGVPERDEHRILGHSLGGVGNRVYGGDEAKLKAATEAMIKAHAFMP</sequence>
<dbReference type="Pfam" id="PF00589">
    <property type="entry name" value="Phage_integrase"/>
    <property type="match status" value="1"/>
</dbReference>
<keyword evidence="3" id="KW-0238">DNA-binding</keyword>
<evidence type="ECO:0000256" key="4">
    <source>
        <dbReference type="ARBA" id="ARBA00023172"/>
    </source>
</evidence>
<feature type="domain" description="Tyr recombinase" evidence="5">
    <location>
        <begin position="267"/>
        <end position="453"/>
    </location>
</feature>
<dbReference type="Proteomes" id="UP001399917">
    <property type="component" value="Unassembled WGS sequence"/>
</dbReference>
<dbReference type="InterPro" id="IPR013762">
    <property type="entry name" value="Integrase-like_cat_sf"/>
</dbReference>
<proteinExistence type="inferred from homology"/>
<dbReference type="InterPro" id="IPR011010">
    <property type="entry name" value="DNA_brk_join_enz"/>
</dbReference>
<keyword evidence="4" id="KW-0233">DNA recombination</keyword>
<dbReference type="Gene3D" id="1.10.150.130">
    <property type="match status" value="1"/>
</dbReference>
<gene>
    <name evidence="6" type="ORF">GCM10022404_21850</name>
</gene>
<reference evidence="7" key="1">
    <citation type="journal article" date="2019" name="Int. J. Syst. Evol. Microbiol.">
        <title>The Global Catalogue of Microorganisms (GCM) 10K type strain sequencing project: providing services to taxonomists for standard genome sequencing and annotation.</title>
        <authorList>
            <consortium name="The Broad Institute Genomics Platform"/>
            <consortium name="The Broad Institute Genome Sequencing Center for Infectious Disease"/>
            <person name="Wu L."/>
            <person name="Ma J."/>
        </authorList>
    </citation>
    <scope>NUCLEOTIDE SEQUENCE [LARGE SCALE GENOMIC DNA]</scope>
    <source>
        <strain evidence="7">JCM 17190</strain>
    </source>
</reference>
<dbReference type="SUPFAM" id="SSF56349">
    <property type="entry name" value="DNA breaking-rejoining enzymes"/>
    <property type="match status" value="1"/>
</dbReference>
<dbReference type="PROSITE" id="PS51898">
    <property type="entry name" value="TYR_RECOMBINASE"/>
    <property type="match status" value="1"/>
</dbReference>
<name>A0ABP7KDM3_9RHOB</name>
<evidence type="ECO:0000256" key="2">
    <source>
        <dbReference type="ARBA" id="ARBA00022908"/>
    </source>
</evidence>
<dbReference type="InterPro" id="IPR002104">
    <property type="entry name" value="Integrase_catalytic"/>
</dbReference>
<evidence type="ECO:0000256" key="1">
    <source>
        <dbReference type="ARBA" id="ARBA00008857"/>
    </source>
</evidence>
<accession>A0ABP7KDM3</accession>
<comment type="similarity">
    <text evidence="1">Belongs to the 'phage' integrase family.</text>
</comment>
<evidence type="ECO:0000259" key="5">
    <source>
        <dbReference type="PROSITE" id="PS51898"/>
    </source>
</evidence>
<evidence type="ECO:0000313" key="7">
    <source>
        <dbReference type="Proteomes" id="UP001399917"/>
    </source>
</evidence>
<comment type="caution">
    <text evidence="6">The sequence shown here is derived from an EMBL/GenBank/DDBJ whole genome shotgun (WGS) entry which is preliminary data.</text>
</comment>
<keyword evidence="2" id="KW-0229">DNA integration</keyword>